<accession>A0A1J4JEM1</accession>
<dbReference type="VEuPathDB" id="TrichDB:TRFO_09290"/>
<dbReference type="Gene3D" id="1.10.510.10">
    <property type="entry name" value="Transferase(Phosphotransferase) domain 1"/>
    <property type="match status" value="1"/>
</dbReference>
<evidence type="ECO:0000256" key="2">
    <source>
        <dbReference type="ARBA" id="ARBA00022741"/>
    </source>
</evidence>
<dbReference type="PROSITE" id="PS51257">
    <property type="entry name" value="PROKAR_LIPOPROTEIN"/>
    <property type="match status" value="1"/>
</dbReference>
<dbReference type="InterPro" id="IPR000719">
    <property type="entry name" value="Prot_kinase_dom"/>
</dbReference>
<proteinExistence type="predicted"/>
<comment type="caution">
    <text evidence="7">The sequence shown here is derived from an EMBL/GenBank/DDBJ whole genome shotgun (WGS) entry which is preliminary data.</text>
</comment>
<reference evidence="7" key="1">
    <citation type="submission" date="2016-10" db="EMBL/GenBank/DDBJ databases">
        <authorList>
            <person name="Benchimol M."/>
            <person name="Almeida L.G."/>
            <person name="Vasconcelos A.T."/>
            <person name="Perreira-Neves A."/>
            <person name="Rosa I.A."/>
            <person name="Tasca T."/>
            <person name="Bogo M.R."/>
            <person name="de Souza W."/>
        </authorList>
    </citation>
    <scope>NUCLEOTIDE SEQUENCE [LARGE SCALE GENOMIC DNA]</scope>
    <source>
        <strain evidence="7">K</strain>
    </source>
</reference>
<evidence type="ECO:0000256" key="4">
    <source>
        <dbReference type="ARBA" id="ARBA00022840"/>
    </source>
</evidence>
<evidence type="ECO:0000313" key="8">
    <source>
        <dbReference type="Proteomes" id="UP000179807"/>
    </source>
</evidence>
<dbReference type="OrthoDB" id="341578at2759"/>
<dbReference type="PROSITE" id="PS50011">
    <property type="entry name" value="PROTEIN_KINASE_DOM"/>
    <property type="match status" value="1"/>
</dbReference>
<dbReference type="AlphaFoldDB" id="A0A1J4JEM1"/>
<dbReference type="GeneID" id="94829489"/>
<dbReference type="GO" id="GO:0005634">
    <property type="term" value="C:nucleus"/>
    <property type="evidence" value="ECO:0007669"/>
    <property type="project" value="TreeGrafter"/>
</dbReference>
<dbReference type="InterPro" id="IPR008266">
    <property type="entry name" value="Tyr_kinase_AS"/>
</dbReference>
<feature type="domain" description="Protein kinase" evidence="6">
    <location>
        <begin position="196"/>
        <end position="498"/>
    </location>
</feature>
<evidence type="ECO:0000259" key="6">
    <source>
        <dbReference type="PROSITE" id="PS50011"/>
    </source>
</evidence>
<dbReference type="InterPro" id="IPR011009">
    <property type="entry name" value="Kinase-like_dom_sf"/>
</dbReference>
<dbReference type="RefSeq" id="XP_068350739.1">
    <property type="nucleotide sequence ID" value="XM_068494785.1"/>
</dbReference>
<dbReference type="GO" id="GO:0005524">
    <property type="term" value="F:ATP binding"/>
    <property type="evidence" value="ECO:0007669"/>
    <property type="project" value="UniProtKB-KW"/>
</dbReference>
<name>A0A1J4JEM1_9EUKA</name>
<organism evidence="7 8">
    <name type="scientific">Tritrichomonas foetus</name>
    <dbReference type="NCBI Taxonomy" id="1144522"/>
    <lineage>
        <taxon>Eukaryota</taxon>
        <taxon>Metamonada</taxon>
        <taxon>Parabasalia</taxon>
        <taxon>Tritrichomonadida</taxon>
        <taxon>Tritrichomonadidae</taxon>
        <taxon>Tritrichomonas</taxon>
    </lineage>
</organism>
<protein>
    <submittedName>
        <fullName evidence="7">AGC family protein kinase</fullName>
    </submittedName>
</protein>
<dbReference type="Pfam" id="PF00069">
    <property type="entry name" value="Pkinase"/>
    <property type="match status" value="1"/>
</dbReference>
<evidence type="ECO:0000256" key="3">
    <source>
        <dbReference type="ARBA" id="ARBA00022777"/>
    </source>
</evidence>
<feature type="region of interest" description="Disordered" evidence="5">
    <location>
        <begin position="355"/>
        <end position="375"/>
    </location>
</feature>
<dbReference type="InterPro" id="IPR050339">
    <property type="entry name" value="CC_SR_Kinase"/>
</dbReference>
<feature type="compositionally biased region" description="Polar residues" evidence="5">
    <location>
        <begin position="152"/>
        <end position="164"/>
    </location>
</feature>
<evidence type="ECO:0000313" key="7">
    <source>
        <dbReference type="EMBL" id="OHS97602.1"/>
    </source>
</evidence>
<feature type="region of interest" description="Disordered" evidence="5">
    <location>
        <begin position="144"/>
        <end position="164"/>
    </location>
</feature>
<dbReference type="GO" id="GO:0005829">
    <property type="term" value="C:cytosol"/>
    <property type="evidence" value="ECO:0007669"/>
    <property type="project" value="TreeGrafter"/>
</dbReference>
<dbReference type="EMBL" id="MLAK01001104">
    <property type="protein sequence ID" value="OHS97602.1"/>
    <property type="molecule type" value="Genomic_DNA"/>
</dbReference>
<dbReference type="Gene3D" id="3.30.200.20">
    <property type="entry name" value="Phosphorylase Kinase, domain 1"/>
    <property type="match status" value="1"/>
</dbReference>
<keyword evidence="2" id="KW-0547">Nucleotide-binding</keyword>
<keyword evidence="1" id="KW-0808">Transferase</keyword>
<keyword evidence="8" id="KW-1185">Reference proteome</keyword>
<dbReference type="GO" id="GO:0004694">
    <property type="term" value="F:eukaryotic translation initiation factor 2alpha kinase activity"/>
    <property type="evidence" value="ECO:0007669"/>
    <property type="project" value="TreeGrafter"/>
</dbReference>
<evidence type="ECO:0000256" key="1">
    <source>
        <dbReference type="ARBA" id="ARBA00022679"/>
    </source>
</evidence>
<dbReference type="SUPFAM" id="SSF56112">
    <property type="entry name" value="Protein kinase-like (PK-like)"/>
    <property type="match status" value="1"/>
</dbReference>
<dbReference type="PANTHER" id="PTHR11042">
    <property type="entry name" value="EUKARYOTIC TRANSLATION INITIATION FACTOR 2-ALPHA KINASE EIF2-ALPHA KINASE -RELATED"/>
    <property type="match status" value="1"/>
</dbReference>
<dbReference type="PROSITE" id="PS00109">
    <property type="entry name" value="PROTEIN_KINASE_TYR"/>
    <property type="match status" value="1"/>
</dbReference>
<keyword evidence="4" id="KW-0067">ATP-binding</keyword>
<evidence type="ECO:0000256" key="5">
    <source>
        <dbReference type="SAM" id="MobiDB-lite"/>
    </source>
</evidence>
<keyword evidence="3 7" id="KW-0418">Kinase</keyword>
<sequence length="506" mass="58196">MIIPSQRIKKFSISPQIYFNFFFQFLIMASCSPYYSLNTCNTESFHQVPSEVDFVWLLDTIQELCRDASRPEIFKDISAELYKRGFIAANVRESPQSMNNLSYVGNLRQNYELNQEISKNYNLLIKNPEKHPIFSSIDESNSITSSQEDKFTQNTDSYHQNEQNSSDYLSLHREYVEPIKHSKSFATLGSPFAQVYSTLGTITKNEYDTVLKVQNLIDKQVYAIKISKSSVDEIPSAMREVQSLAALKSPRLVRYFSSWIEEIPNTRFMSFYIQTEFVEGQSLKSFLQAHRTSNSRDTLEYHRILLDMMIALHEIHSAGIVHRDFRPTNVMFRSDGSIVVIGFGISASPKYCRKVKRRRDTSPPESGDHSNINKSTSVTSLDKNAFVELCIGCADTACQIKHQKLGNPIYASPQQLNGRRSSPSDDIYSFGIIMYELLSDFSSDSEKIKFIRLLRNSAFIPENFRKQFPDEAELILKITCHDASARPTSYEILNSDLFKSWRKDLY</sequence>
<dbReference type="PANTHER" id="PTHR11042:SF136">
    <property type="entry name" value="EIF-2-ALPHA KINASE GCN2"/>
    <property type="match status" value="1"/>
</dbReference>
<dbReference type="Proteomes" id="UP000179807">
    <property type="component" value="Unassembled WGS sequence"/>
</dbReference>
<gene>
    <name evidence="7" type="ORF">TRFO_09290</name>
</gene>